<sequence length="181" mass="20395">MSGLALFRPTPQYEDLSRLAQEHFENDLSADDKNALRTASKKVSRHTMLGSVLGLGLGVYAAVKLRRVRADMFAAFRTAEKPIKVLFADGRAETIPDLTPYLRPTKWGDWATYFFFGLGGLFLGGETGFLTGSWSAARVITDDPVRKDRIEDAYRRFRIDLLRKEIGRLEDGHTPFRHGTT</sequence>
<dbReference type="InParanoid" id="A0A1J7ILD3"/>
<name>A0A1J7ILD3_9PEZI</name>
<accession>A0A1J7ILD3</accession>
<protein>
    <submittedName>
        <fullName evidence="1">Uncharacterized protein</fullName>
    </submittedName>
</protein>
<evidence type="ECO:0000313" key="2">
    <source>
        <dbReference type="Proteomes" id="UP000182658"/>
    </source>
</evidence>
<gene>
    <name evidence="1" type="ORF">CONLIGDRAFT_681241</name>
</gene>
<dbReference type="Proteomes" id="UP000182658">
    <property type="component" value="Unassembled WGS sequence"/>
</dbReference>
<proteinExistence type="predicted"/>
<reference evidence="1 2" key="1">
    <citation type="submission" date="2016-10" db="EMBL/GenBank/DDBJ databases">
        <title>Draft genome sequence of Coniochaeta ligniaria NRRL30616, a lignocellulolytic fungus for bioabatement of inhibitors in plant biomass hydrolysates.</title>
        <authorList>
            <consortium name="DOE Joint Genome Institute"/>
            <person name="Jimenez D.J."/>
            <person name="Hector R.E."/>
            <person name="Riley R."/>
            <person name="Sun H."/>
            <person name="Grigoriev I.V."/>
            <person name="Van Elsas J.D."/>
            <person name="Nichols N.N."/>
        </authorList>
    </citation>
    <scope>NUCLEOTIDE SEQUENCE [LARGE SCALE GENOMIC DNA]</scope>
    <source>
        <strain evidence="1 2">NRRL 30616</strain>
    </source>
</reference>
<dbReference type="EMBL" id="KV875098">
    <property type="protein sequence ID" value="OIW28270.1"/>
    <property type="molecule type" value="Genomic_DNA"/>
</dbReference>
<dbReference type="STRING" id="1408157.A0A1J7ILD3"/>
<keyword evidence="2" id="KW-1185">Reference proteome</keyword>
<dbReference type="OrthoDB" id="3365267at2759"/>
<dbReference type="AlphaFoldDB" id="A0A1J7ILD3"/>
<evidence type="ECO:0000313" key="1">
    <source>
        <dbReference type="EMBL" id="OIW28270.1"/>
    </source>
</evidence>
<organism evidence="1 2">
    <name type="scientific">Coniochaeta ligniaria NRRL 30616</name>
    <dbReference type="NCBI Taxonomy" id="1408157"/>
    <lineage>
        <taxon>Eukaryota</taxon>
        <taxon>Fungi</taxon>
        <taxon>Dikarya</taxon>
        <taxon>Ascomycota</taxon>
        <taxon>Pezizomycotina</taxon>
        <taxon>Sordariomycetes</taxon>
        <taxon>Sordariomycetidae</taxon>
        <taxon>Coniochaetales</taxon>
        <taxon>Coniochaetaceae</taxon>
        <taxon>Coniochaeta</taxon>
    </lineage>
</organism>